<feature type="non-terminal residue" evidence="2">
    <location>
        <position position="70"/>
    </location>
</feature>
<name>A0A383F164_9ZZZZ</name>
<proteinExistence type="predicted"/>
<dbReference type="EMBL" id="UINC01230546">
    <property type="protein sequence ID" value="SVE62721.1"/>
    <property type="molecule type" value="Genomic_DNA"/>
</dbReference>
<feature type="domain" description="DUF6854" evidence="1">
    <location>
        <begin position="5"/>
        <end position="70"/>
    </location>
</feature>
<protein>
    <recommendedName>
        <fullName evidence="1">DUF6854 domain-containing protein</fullName>
    </recommendedName>
</protein>
<evidence type="ECO:0000259" key="1">
    <source>
        <dbReference type="Pfam" id="PF21614"/>
    </source>
</evidence>
<organism evidence="2">
    <name type="scientific">marine metagenome</name>
    <dbReference type="NCBI Taxonomy" id="408172"/>
    <lineage>
        <taxon>unclassified sequences</taxon>
        <taxon>metagenomes</taxon>
        <taxon>ecological metagenomes</taxon>
    </lineage>
</organism>
<feature type="non-terminal residue" evidence="2">
    <location>
        <position position="1"/>
    </location>
</feature>
<dbReference type="InterPro" id="IPR049275">
    <property type="entry name" value="DUF6854"/>
</dbReference>
<dbReference type="InterPro" id="IPR011008">
    <property type="entry name" value="Dimeric_a/b-barrel"/>
</dbReference>
<dbReference type="AlphaFoldDB" id="A0A383F164"/>
<reference evidence="2" key="1">
    <citation type="submission" date="2018-05" db="EMBL/GenBank/DDBJ databases">
        <authorList>
            <person name="Lanie J.A."/>
            <person name="Ng W.-L."/>
            <person name="Kazmierczak K.M."/>
            <person name="Andrzejewski T.M."/>
            <person name="Davidsen T.M."/>
            <person name="Wayne K.J."/>
            <person name="Tettelin H."/>
            <person name="Glass J.I."/>
            <person name="Rusch D."/>
            <person name="Podicherti R."/>
            <person name="Tsui H.-C.T."/>
            <person name="Winkler M.E."/>
        </authorList>
    </citation>
    <scope>NUCLEOTIDE SEQUENCE</scope>
</reference>
<gene>
    <name evidence="2" type="ORF">METZ01_LOCUS515575</name>
</gene>
<accession>A0A383F164</accession>
<dbReference type="SUPFAM" id="SSF54909">
    <property type="entry name" value="Dimeric alpha+beta barrel"/>
    <property type="match status" value="1"/>
</dbReference>
<dbReference type="Pfam" id="PF21614">
    <property type="entry name" value="DUF6854"/>
    <property type="match status" value="1"/>
</dbReference>
<evidence type="ECO:0000313" key="2">
    <source>
        <dbReference type="EMBL" id="SVE62721.1"/>
    </source>
</evidence>
<dbReference type="Gene3D" id="3.30.70.100">
    <property type="match status" value="1"/>
</dbReference>
<sequence>VSDINYFVLTAVDCAADYRPTLLPMVGRLAEELKEKAGAAVVRYGFVATGDNPGAVVLFQAYENLDGFEK</sequence>